<dbReference type="SUPFAM" id="SSF51556">
    <property type="entry name" value="Metallo-dependent hydrolases"/>
    <property type="match status" value="1"/>
</dbReference>
<dbReference type="PANTHER" id="PTHR46124:SF2">
    <property type="entry name" value="D-AMINOACYL-TRNA DEACYLASE"/>
    <property type="match status" value="1"/>
</dbReference>
<dbReference type="PROSITE" id="PS01091">
    <property type="entry name" value="TATD_3"/>
    <property type="match status" value="1"/>
</dbReference>
<dbReference type="GO" id="GO:0046872">
    <property type="term" value="F:metal ion binding"/>
    <property type="evidence" value="ECO:0007669"/>
    <property type="project" value="UniProtKB-KW"/>
</dbReference>
<dbReference type="InterPro" id="IPR032466">
    <property type="entry name" value="Metal_Hydrolase"/>
</dbReference>
<dbReference type="GO" id="GO:0004536">
    <property type="term" value="F:DNA nuclease activity"/>
    <property type="evidence" value="ECO:0007669"/>
    <property type="project" value="InterPro"/>
</dbReference>
<keyword evidence="2" id="KW-0378">Hydrolase</keyword>
<dbReference type="InterPro" id="IPR001130">
    <property type="entry name" value="TatD-like"/>
</dbReference>
<sequence>AKSYDDVFSTVGFHPHGASEMKDEDLKTLGELAQDDRVVAVGEIGLDFYRNLSSRKSQIEAFRKQLDLAVELELPVVVHCRQAHQEVFNILSDWVRSTLSAGRLRRGVIHCFSGDVELALRYIDIGFYISLAGSVTYPSAGELLQVAREIPLDRLLLETDAPFLAPQAYRGKRNEPAYVALIAEKVAQVREVPREVVAGAAAKNTIELFKLPIR</sequence>
<dbReference type="Gene3D" id="3.20.20.140">
    <property type="entry name" value="Metal-dependent hydrolases"/>
    <property type="match status" value="1"/>
</dbReference>
<reference evidence="3" key="1">
    <citation type="journal article" date="2014" name="Front. Microbiol.">
        <title>High frequency of phylogenetically diverse reductive dehalogenase-homologous genes in deep subseafloor sedimentary metagenomes.</title>
        <authorList>
            <person name="Kawai M."/>
            <person name="Futagami T."/>
            <person name="Toyoda A."/>
            <person name="Takaki Y."/>
            <person name="Nishi S."/>
            <person name="Hori S."/>
            <person name="Arai W."/>
            <person name="Tsubouchi T."/>
            <person name="Morono Y."/>
            <person name="Uchiyama I."/>
            <person name="Ito T."/>
            <person name="Fujiyama A."/>
            <person name="Inagaki F."/>
            <person name="Takami H."/>
        </authorList>
    </citation>
    <scope>NUCLEOTIDE SEQUENCE</scope>
    <source>
        <strain evidence="3">Expedition CK06-06</strain>
    </source>
</reference>
<dbReference type="PIRSF" id="PIRSF005902">
    <property type="entry name" value="DNase_TatD"/>
    <property type="match status" value="1"/>
</dbReference>
<dbReference type="FunFam" id="3.20.20.140:FF:000005">
    <property type="entry name" value="TatD family hydrolase"/>
    <property type="match status" value="1"/>
</dbReference>
<proteinExistence type="predicted"/>
<dbReference type="InterPro" id="IPR015991">
    <property type="entry name" value="TatD/YcfH-like"/>
</dbReference>
<dbReference type="EMBL" id="BARU01040893">
    <property type="protein sequence ID" value="GAH82607.1"/>
    <property type="molecule type" value="Genomic_DNA"/>
</dbReference>
<dbReference type="GO" id="GO:0005829">
    <property type="term" value="C:cytosol"/>
    <property type="evidence" value="ECO:0007669"/>
    <property type="project" value="TreeGrafter"/>
</dbReference>
<dbReference type="AlphaFoldDB" id="X1ILL8"/>
<evidence type="ECO:0000256" key="1">
    <source>
        <dbReference type="ARBA" id="ARBA00022723"/>
    </source>
</evidence>
<dbReference type="NCBIfam" id="TIGR00010">
    <property type="entry name" value="YchF/TatD family DNA exonuclease"/>
    <property type="match status" value="1"/>
</dbReference>
<protein>
    <recommendedName>
        <fullName evidence="4">Hydrolase TatD</fullName>
    </recommendedName>
</protein>
<dbReference type="GO" id="GO:0016788">
    <property type="term" value="F:hydrolase activity, acting on ester bonds"/>
    <property type="evidence" value="ECO:0007669"/>
    <property type="project" value="InterPro"/>
</dbReference>
<feature type="non-terminal residue" evidence="3">
    <location>
        <position position="1"/>
    </location>
</feature>
<dbReference type="Pfam" id="PF01026">
    <property type="entry name" value="TatD_DNase"/>
    <property type="match status" value="1"/>
</dbReference>
<evidence type="ECO:0000256" key="2">
    <source>
        <dbReference type="ARBA" id="ARBA00022801"/>
    </source>
</evidence>
<dbReference type="PANTHER" id="PTHR46124">
    <property type="entry name" value="D-AMINOACYL-TRNA DEACYLASE"/>
    <property type="match status" value="1"/>
</dbReference>
<name>X1ILL8_9ZZZZ</name>
<comment type="caution">
    <text evidence="3">The sequence shown here is derived from an EMBL/GenBank/DDBJ whole genome shotgun (WGS) entry which is preliminary data.</text>
</comment>
<keyword evidence="1" id="KW-0479">Metal-binding</keyword>
<evidence type="ECO:0008006" key="4">
    <source>
        <dbReference type="Google" id="ProtNLM"/>
    </source>
</evidence>
<evidence type="ECO:0000313" key="3">
    <source>
        <dbReference type="EMBL" id="GAH82607.1"/>
    </source>
</evidence>
<organism evidence="3">
    <name type="scientific">marine sediment metagenome</name>
    <dbReference type="NCBI Taxonomy" id="412755"/>
    <lineage>
        <taxon>unclassified sequences</taxon>
        <taxon>metagenomes</taxon>
        <taxon>ecological metagenomes</taxon>
    </lineage>
</organism>
<dbReference type="CDD" id="cd01310">
    <property type="entry name" value="TatD_DNAse"/>
    <property type="match status" value="1"/>
</dbReference>
<dbReference type="InterPro" id="IPR018228">
    <property type="entry name" value="DNase_TatD-rel_CS"/>
</dbReference>
<gene>
    <name evidence="3" type="ORF">S03H2_63164</name>
</gene>
<accession>X1ILL8</accession>